<evidence type="ECO:0000313" key="2">
    <source>
        <dbReference type="Proteomes" id="UP001155034"/>
    </source>
</evidence>
<gene>
    <name evidence="1" type="ORF">GGP82_002940</name>
</gene>
<organism evidence="1 2">
    <name type="scientific">Salinibacter ruber</name>
    <dbReference type="NCBI Taxonomy" id="146919"/>
    <lineage>
        <taxon>Bacteria</taxon>
        <taxon>Pseudomonadati</taxon>
        <taxon>Rhodothermota</taxon>
        <taxon>Rhodothermia</taxon>
        <taxon>Rhodothermales</taxon>
        <taxon>Salinibacteraceae</taxon>
        <taxon>Salinibacter</taxon>
    </lineage>
</organism>
<dbReference type="Proteomes" id="UP001155034">
    <property type="component" value="Unassembled WGS sequence"/>
</dbReference>
<dbReference type="EMBL" id="JANTYZ010000012">
    <property type="protein sequence ID" value="MCS3866366.1"/>
    <property type="molecule type" value="Genomic_DNA"/>
</dbReference>
<dbReference type="AlphaFoldDB" id="A0A9X2ZNB0"/>
<comment type="caution">
    <text evidence="1">The sequence shown here is derived from an EMBL/GenBank/DDBJ whole genome shotgun (WGS) entry which is preliminary data.</text>
</comment>
<sequence length="127" mass="14344">MKWIGVPSPGAEQPNDLLDDFCSRFLRERSRLSLKQLKIGRDELSGTSVACSFRAPFCELLIREPNGIRIRVRIVRHLTEHEVVPTSTTVALDFSGGVSYIWRFLSSTFCPSATMIETALAWNQELT</sequence>
<feature type="non-terminal residue" evidence="1">
    <location>
        <position position="127"/>
    </location>
</feature>
<reference evidence="1" key="1">
    <citation type="submission" date="2022-08" db="EMBL/GenBank/DDBJ databases">
        <title>Genomic Encyclopedia of Type Strains, Phase V (KMG-V): Genome sequencing to study the core and pangenomes of soil and plant-associated prokaryotes.</title>
        <authorList>
            <person name="Whitman W."/>
        </authorList>
    </citation>
    <scope>NUCLEOTIDE SEQUENCE</scope>
    <source>
        <strain evidence="1">SP2016B</strain>
    </source>
</reference>
<name>A0A9X2ZNB0_9BACT</name>
<accession>A0A9X2ZNB0</accession>
<evidence type="ECO:0000313" key="1">
    <source>
        <dbReference type="EMBL" id="MCS3866366.1"/>
    </source>
</evidence>
<proteinExistence type="predicted"/>
<protein>
    <submittedName>
        <fullName evidence="1">Uncharacterized protein</fullName>
    </submittedName>
</protein>